<evidence type="ECO:0000256" key="2">
    <source>
        <dbReference type="ARBA" id="ARBA00023015"/>
    </source>
</evidence>
<evidence type="ECO:0000313" key="6">
    <source>
        <dbReference type="EMBL" id="MCV2369682.1"/>
    </source>
</evidence>
<dbReference type="RefSeq" id="WP_263572264.1">
    <property type="nucleotide sequence ID" value="NZ_JAJIRN010000007.1"/>
</dbReference>
<sequence length="309" mass="33734">MSHPPRLPLQYLAAFRAVARLQNVRAAAEQLHLTHSAVSQQIRALESQLGFSLFERAGRGIQLNPAGSALQAAVERAWAELDLGLRAASAADGSAMRSLNITCTPSFAQRWLMPRLSRWRAAHPDITLKLFTLQRVIDLDAEGFHLALRQGVGPWPGLVNEVLMESRQIVVATPALAQRLDGASWQTLADQALLGDAEQWTEWFAKAGLACSIVPAASFNDGGLLVQAAEQGMGVALVRELLAADALLEGRLQRLPGPTMEGASQRRYHIVYPPAFREEPALRMLCDWLHAEMAESARQLTRAAEQLGS</sequence>
<dbReference type="CDD" id="cd08432">
    <property type="entry name" value="PBP2_GcdR_TrpI_HvrB_AmpR_like"/>
    <property type="match status" value="1"/>
</dbReference>
<keyword evidence="7" id="KW-1185">Reference proteome</keyword>
<evidence type="ECO:0000313" key="7">
    <source>
        <dbReference type="Proteomes" id="UP001209701"/>
    </source>
</evidence>
<keyword evidence="4" id="KW-0804">Transcription</keyword>
<dbReference type="InterPro" id="IPR000847">
    <property type="entry name" value="LysR_HTH_N"/>
</dbReference>
<organism evidence="6 7">
    <name type="scientific">Roseateles oligotrophus</name>
    <dbReference type="NCBI Taxonomy" id="1769250"/>
    <lineage>
        <taxon>Bacteria</taxon>
        <taxon>Pseudomonadati</taxon>
        <taxon>Pseudomonadota</taxon>
        <taxon>Betaproteobacteria</taxon>
        <taxon>Burkholderiales</taxon>
        <taxon>Sphaerotilaceae</taxon>
        <taxon>Roseateles</taxon>
    </lineage>
</organism>
<keyword evidence="3" id="KW-0238">DNA-binding</keyword>
<gene>
    <name evidence="6" type="ORF">LNV07_16505</name>
</gene>
<dbReference type="EMBL" id="JAJIRN010000007">
    <property type="protein sequence ID" value="MCV2369682.1"/>
    <property type="molecule type" value="Genomic_DNA"/>
</dbReference>
<dbReference type="Pfam" id="PF00126">
    <property type="entry name" value="HTH_1"/>
    <property type="match status" value="1"/>
</dbReference>
<dbReference type="InterPro" id="IPR005119">
    <property type="entry name" value="LysR_subst-bd"/>
</dbReference>
<dbReference type="Pfam" id="PF03466">
    <property type="entry name" value="LysR_substrate"/>
    <property type="match status" value="1"/>
</dbReference>
<evidence type="ECO:0000256" key="3">
    <source>
        <dbReference type="ARBA" id="ARBA00023125"/>
    </source>
</evidence>
<name>A0ABT2YHY6_9BURK</name>
<evidence type="ECO:0000256" key="4">
    <source>
        <dbReference type="ARBA" id="ARBA00023163"/>
    </source>
</evidence>
<feature type="domain" description="HTH lysR-type" evidence="5">
    <location>
        <begin position="7"/>
        <end position="64"/>
    </location>
</feature>
<dbReference type="Proteomes" id="UP001209701">
    <property type="component" value="Unassembled WGS sequence"/>
</dbReference>
<dbReference type="InterPro" id="IPR036390">
    <property type="entry name" value="WH_DNA-bd_sf"/>
</dbReference>
<dbReference type="PRINTS" id="PR00039">
    <property type="entry name" value="HTHLYSR"/>
</dbReference>
<reference evidence="6 7" key="1">
    <citation type="submission" date="2021-11" db="EMBL/GenBank/DDBJ databases">
        <authorList>
            <person name="Liang Q."/>
            <person name="Mou H."/>
            <person name="Liu Z."/>
        </authorList>
    </citation>
    <scope>NUCLEOTIDE SEQUENCE [LARGE SCALE GENOMIC DNA]</scope>
    <source>
        <strain evidence="6 7">CHU3</strain>
    </source>
</reference>
<dbReference type="PANTHER" id="PTHR30537">
    <property type="entry name" value="HTH-TYPE TRANSCRIPTIONAL REGULATOR"/>
    <property type="match status" value="1"/>
</dbReference>
<dbReference type="Gene3D" id="1.10.10.10">
    <property type="entry name" value="Winged helix-like DNA-binding domain superfamily/Winged helix DNA-binding domain"/>
    <property type="match status" value="1"/>
</dbReference>
<comment type="caution">
    <text evidence="6">The sequence shown here is derived from an EMBL/GenBank/DDBJ whole genome shotgun (WGS) entry which is preliminary data.</text>
</comment>
<dbReference type="PANTHER" id="PTHR30537:SF79">
    <property type="entry name" value="TRANSCRIPTIONAL REGULATOR-RELATED"/>
    <property type="match status" value="1"/>
</dbReference>
<dbReference type="InterPro" id="IPR058163">
    <property type="entry name" value="LysR-type_TF_proteobact-type"/>
</dbReference>
<accession>A0ABT2YHY6</accession>
<evidence type="ECO:0000256" key="1">
    <source>
        <dbReference type="ARBA" id="ARBA00009437"/>
    </source>
</evidence>
<dbReference type="SUPFAM" id="SSF46785">
    <property type="entry name" value="Winged helix' DNA-binding domain"/>
    <property type="match status" value="1"/>
</dbReference>
<evidence type="ECO:0000259" key="5">
    <source>
        <dbReference type="PROSITE" id="PS50931"/>
    </source>
</evidence>
<dbReference type="SUPFAM" id="SSF53850">
    <property type="entry name" value="Periplasmic binding protein-like II"/>
    <property type="match status" value="1"/>
</dbReference>
<dbReference type="PROSITE" id="PS50931">
    <property type="entry name" value="HTH_LYSR"/>
    <property type="match status" value="1"/>
</dbReference>
<comment type="similarity">
    <text evidence="1">Belongs to the LysR transcriptional regulatory family.</text>
</comment>
<dbReference type="InterPro" id="IPR036388">
    <property type="entry name" value="WH-like_DNA-bd_sf"/>
</dbReference>
<dbReference type="Gene3D" id="3.40.190.10">
    <property type="entry name" value="Periplasmic binding protein-like II"/>
    <property type="match status" value="2"/>
</dbReference>
<proteinExistence type="inferred from homology"/>
<keyword evidence="2" id="KW-0805">Transcription regulation</keyword>
<protein>
    <submittedName>
        <fullName evidence="6">LysR family transcriptional regulator</fullName>
    </submittedName>
</protein>